<accession>A0A917SZJ2</accession>
<keyword evidence="3" id="KW-1185">Reference proteome</keyword>
<dbReference type="Proteomes" id="UP000642070">
    <property type="component" value="Unassembled WGS sequence"/>
</dbReference>
<sequence length="232" mass="24864">MKTGANRRWDRAVMGHVNLRVETALANVVVAARDHLAAVAAGESSGVRDHEALWRAYVALNNATYRYAEVLLEAYGEVAPWQVDWIDPTTTEPTFPDEHGHVTQADPHPSVISVRQRRDYRVSSASSLIRLAEDARGVTGDAGDGPVGSVGEAVLVLVQLGDGTLASLDLPELEPFEGVVTVFEVGRRLALDALARDDGEAPFRAEPSDRLVGRLDERPAPAATVASRSPAG</sequence>
<evidence type="ECO:0000313" key="3">
    <source>
        <dbReference type="Proteomes" id="UP000642070"/>
    </source>
</evidence>
<feature type="compositionally biased region" description="Basic and acidic residues" evidence="1">
    <location>
        <begin position="197"/>
        <end position="219"/>
    </location>
</feature>
<comment type="caution">
    <text evidence="2">The sequence shown here is derived from an EMBL/GenBank/DDBJ whole genome shotgun (WGS) entry which is preliminary data.</text>
</comment>
<dbReference type="EMBL" id="BMPI01000001">
    <property type="protein sequence ID" value="GGM03920.1"/>
    <property type="molecule type" value="Genomic_DNA"/>
</dbReference>
<evidence type="ECO:0000256" key="1">
    <source>
        <dbReference type="SAM" id="MobiDB-lite"/>
    </source>
</evidence>
<proteinExistence type="predicted"/>
<reference evidence="2" key="2">
    <citation type="submission" date="2020-09" db="EMBL/GenBank/DDBJ databases">
        <authorList>
            <person name="Sun Q."/>
            <person name="Ohkuma M."/>
        </authorList>
    </citation>
    <scope>NUCLEOTIDE SEQUENCE</scope>
    <source>
        <strain evidence="2">JCM 19831</strain>
    </source>
</reference>
<evidence type="ECO:0000313" key="2">
    <source>
        <dbReference type="EMBL" id="GGM03920.1"/>
    </source>
</evidence>
<reference evidence="2" key="1">
    <citation type="journal article" date="2014" name="Int. J. Syst. Evol. Microbiol.">
        <title>Complete genome sequence of Corynebacterium casei LMG S-19264T (=DSM 44701T), isolated from a smear-ripened cheese.</title>
        <authorList>
            <consortium name="US DOE Joint Genome Institute (JGI-PGF)"/>
            <person name="Walter F."/>
            <person name="Albersmeier A."/>
            <person name="Kalinowski J."/>
            <person name="Ruckert C."/>
        </authorList>
    </citation>
    <scope>NUCLEOTIDE SEQUENCE</scope>
    <source>
        <strain evidence="2">JCM 19831</strain>
    </source>
</reference>
<dbReference type="AlphaFoldDB" id="A0A917SZJ2"/>
<name>A0A917SZJ2_9ACTN</name>
<organism evidence="2 3">
    <name type="scientific">Dactylosporangium sucinum</name>
    <dbReference type="NCBI Taxonomy" id="1424081"/>
    <lineage>
        <taxon>Bacteria</taxon>
        <taxon>Bacillati</taxon>
        <taxon>Actinomycetota</taxon>
        <taxon>Actinomycetes</taxon>
        <taxon>Micromonosporales</taxon>
        <taxon>Micromonosporaceae</taxon>
        <taxon>Dactylosporangium</taxon>
    </lineage>
</organism>
<gene>
    <name evidence="2" type="ORF">GCM10007977_001590</name>
</gene>
<feature type="region of interest" description="Disordered" evidence="1">
    <location>
        <begin position="197"/>
        <end position="232"/>
    </location>
</feature>
<protein>
    <submittedName>
        <fullName evidence="2">Uncharacterized protein</fullName>
    </submittedName>
</protein>